<sequence length="207" mass="23118">MTTPNCDPSSCRLSCSTRERVLGDVNSGIVRHWPSVECERVCVPEDDPSDPDEVDVYLYARRLGPLVYSGYIQTALRFTTGLSICNTVSLCSCAHFLVQLSAWGHVLTELADYSAPPNVPSFLDGGRRWPRDFSKTAGAIWSARTKTGCDVNDARWILTEKRRCRRCEYTACPTDHSSSLLLLRSSSLNVGMLLVLRRRRNKASEQG</sequence>
<name>A0ABR4C9I5_9HELO</name>
<gene>
    <name evidence="1" type="ORF">VTL71DRAFT_2674</name>
</gene>
<dbReference type="Proteomes" id="UP001595075">
    <property type="component" value="Unassembled WGS sequence"/>
</dbReference>
<evidence type="ECO:0000313" key="1">
    <source>
        <dbReference type="EMBL" id="KAL2066603.1"/>
    </source>
</evidence>
<dbReference type="EMBL" id="JAZHXI010000011">
    <property type="protein sequence ID" value="KAL2066603.1"/>
    <property type="molecule type" value="Genomic_DNA"/>
</dbReference>
<comment type="caution">
    <text evidence="1">The sequence shown here is derived from an EMBL/GenBank/DDBJ whole genome shotgun (WGS) entry which is preliminary data.</text>
</comment>
<keyword evidence="2" id="KW-1185">Reference proteome</keyword>
<proteinExistence type="predicted"/>
<reference evidence="1 2" key="1">
    <citation type="journal article" date="2024" name="Commun. Biol.">
        <title>Comparative genomic analysis of thermophilic fungi reveals convergent evolutionary adaptations and gene losses.</title>
        <authorList>
            <person name="Steindorff A.S."/>
            <person name="Aguilar-Pontes M.V."/>
            <person name="Robinson A.J."/>
            <person name="Andreopoulos B."/>
            <person name="LaButti K."/>
            <person name="Kuo A."/>
            <person name="Mondo S."/>
            <person name="Riley R."/>
            <person name="Otillar R."/>
            <person name="Haridas S."/>
            <person name="Lipzen A."/>
            <person name="Grimwood J."/>
            <person name="Schmutz J."/>
            <person name="Clum A."/>
            <person name="Reid I.D."/>
            <person name="Moisan M.C."/>
            <person name="Butler G."/>
            <person name="Nguyen T.T.M."/>
            <person name="Dewar K."/>
            <person name="Conant G."/>
            <person name="Drula E."/>
            <person name="Henrissat B."/>
            <person name="Hansel C."/>
            <person name="Singer S."/>
            <person name="Hutchinson M.I."/>
            <person name="de Vries R.P."/>
            <person name="Natvig D.O."/>
            <person name="Powell A.J."/>
            <person name="Tsang A."/>
            <person name="Grigoriev I.V."/>
        </authorList>
    </citation>
    <scope>NUCLEOTIDE SEQUENCE [LARGE SCALE GENOMIC DNA]</scope>
    <source>
        <strain evidence="1 2">CBS 494.80</strain>
    </source>
</reference>
<organism evidence="1 2">
    <name type="scientific">Oculimacula yallundae</name>
    <dbReference type="NCBI Taxonomy" id="86028"/>
    <lineage>
        <taxon>Eukaryota</taxon>
        <taxon>Fungi</taxon>
        <taxon>Dikarya</taxon>
        <taxon>Ascomycota</taxon>
        <taxon>Pezizomycotina</taxon>
        <taxon>Leotiomycetes</taxon>
        <taxon>Helotiales</taxon>
        <taxon>Ploettnerulaceae</taxon>
        <taxon>Oculimacula</taxon>
    </lineage>
</organism>
<evidence type="ECO:0000313" key="2">
    <source>
        <dbReference type="Proteomes" id="UP001595075"/>
    </source>
</evidence>
<accession>A0ABR4C9I5</accession>
<protein>
    <submittedName>
        <fullName evidence="1">Uncharacterized protein</fullName>
    </submittedName>
</protein>